<keyword evidence="3" id="KW-1185">Reference proteome</keyword>
<dbReference type="AlphaFoldDB" id="A0A1H0N8J6"/>
<gene>
    <name evidence="2" type="ORF">SAMN05192530_11825</name>
</gene>
<dbReference type="Proteomes" id="UP000198793">
    <property type="component" value="Unassembled WGS sequence"/>
</dbReference>
<dbReference type="RefSeq" id="WP_139184088.1">
    <property type="nucleotide sequence ID" value="NZ_FNIT01000018.1"/>
</dbReference>
<evidence type="ECO:0000313" key="3">
    <source>
        <dbReference type="Proteomes" id="UP000198793"/>
    </source>
</evidence>
<protein>
    <submittedName>
        <fullName evidence="2">Uncharacterized protein</fullName>
    </submittedName>
</protein>
<dbReference type="EMBL" id="FNIT01000018">
    <property type="protein sequence ID" value="SDO88997.1"/>
    <property type="molecule type" value="Genomic_DNA"/>
</dbReference>
<dbReference type="OrthoDB" id="7627828at2"/>
<name>A0A1H0N8J6_9HYPH</name>
<dbReference type="STRING" id="1166073.SAMN05192530_11825"/>
<feature type="chain" id="PRO_5011690375" evidence="1">
    <location>
        <begin position="26"/>
        <end position="265"/>
    </location>
</feature>
<evidence type="ECO:0000256" key="1">
    <source>
        <dbReference type="SAM" id="SignalP"/>
    </source>
</evidence>
<organism evidence="2 3">
    <name type="scientific">Aureimonas jatrophae</name>
    <dbReference type="NCBI Taxonomy" id="1166073"/>
    <lineage>
        <taxon>Bacteria</taxon>
        <taxon>Pseudomonadati</taxon>
        <taxon>Pseudomonadota</taxon>
        <taxon>Alphaproteobacteria</taxon>
        <taxon>Hyphomicrobiales</taxon>
        <taxon>Aurantimonadaceae</taxon>
        <taxon>Aureimonas</taxon>
    </lineage>
</organism>
<sequence>MGSRGWAHAVAAVVCVWAAAGPALAGPWTLPEGRGIAIATLFGSQADQRFDGAGALGATPRFRKAEIQVLAEYGITDRFTLRGRTEARALRFEDRPSADDTGLGFTEVGVRARLLQRGSLVLSAEGNLRGAEARAVEGPEATGGFRFEAEARGLAGYGFQLRGRDAFAAGELAYRFRASRPDELRLDLTLGVRPVPRTLLLAQVFSAFGIMGEDGVPAGSDHKLQLSAVRDVTPAVSVQFGGFATLAARDRLAERGLLLAVWRRF</sequence>
<proteinExistence type="predicted"/>
<reference evidence="2 3" key="1">
    <citation type="submission" date="2016-10" db="EMBL/GenBank/DDBJ databases">
        <authorList>
            <person name="de Groot N.N."/>
        </authorList>
    </citation>
    <scope>NUCLEOTIDE SEQUENCE [LARGE SCALE GENOMIC DNA]</scope>
    <source>
        <strain evidence="3">L7-484,KACC 16230,DSM 25025</strain>
    </source>
</reference>
<feature type="signal peptide" evidence="1">
    <location>
        <begin position="1"/>
        <end position="25"/>
    </location>
</feature>
<keyword evidence="1" id="KW-0732">Signal</keyword>
<evidence type="ECO:0000313" key="2">
    <source>
        <dbReference type="EMBL" id="SDO88997.1"/>
    </source>
</evidence>
<accession>A0A1H0N8J6</accession>